<evidence type="ECO:0000313" key="3">
    <source>
        <dbReference type="Proteomes" id="UP000029120"/>
    </source>
</evidence>
<keyword evidence="3" id="KW-1185">Reference proteome</keyword>
<dbReference type="AlphaFoldDB" id="A0A087H218"/>
<evidence type="ECO:0000256" key="1">
    <source>
        <dbReference type="SAM" id="SignalP"/>
    </source>
</evidence>
<evidence type="ECO:0008006" key="4">
    <source>
        <dbReference type="Google" id="ProtNLM"/>
    </source>
</evidence>
<feature type="signal peptide" evidence="1">
    <location>
        <begin position="1"/>
        <end position="24"/>
    </location>
</feature>
<dbReference type="EMBL" id="CM002872">
    <property type="protein sequence ID" value="KFK36170.1"/>
    <property type="molecule type" value="Genomic_DNA"/>
</dbReference>
<dbReference type="Gramene" id="KFK36170">
    <property type="protein sequence ID" value="KFK36170"/>
    <property type="gene ID" value="AALP_AA4G087100"/>
</dbReference>
<sequence>MAISHVQPLLLLLASLFFLPVLRAIRFGYCNDNNGYDFGNITRVTINAKDYDTTIFIYGTASKSLQEGTVLVVLMIGRGEPIDMRFYRLSEVAKVLPIKPGSNFVLTLTKVPFQDSLTYDEITVNLYDDNGESDHGEKIEIMCINFNPYSSITSTSLSE</sequence>
<keyword evidence="1" id="KW-0732">Signal</keyword>
<evidence type="ECO:0000313" key="2">
    <source>
        <dbReference type="EMBL" id="KFK36170.1"/>
    </source>
</evidence>
<protein>
    <recommendedName>
        <fullName evidence="4">MD-2-related lipid-recognition domain-containing protein</fullName>
    </recommendedName>
</protein>
<dbReference type="OMA" id="FECAIVA"/>
<accession>A0A087H218</accession>
<gene>
    <name evidence="2" type="ordered locus">AALP_Aa4g087100</name>
</gene>
<feature type="chain" id="PRO_5001822783" description="MD-2-related lipid-recognition domain-containing protein" evidence="1">
    <location>
        <begin position="25"/>
        <end position="159"/>
    </location>
</feature>
<proteinExistence type="predicted"/>
<name>A0A087H218_ARAAL</name>
<reference evidence="3" key="1">
    <citation type="journal article" date="2015" name="Nat. Plants">
        <title>Genome expansion of Arabis alpina linked with retrotransposition and reduced symmetric DNA methylation.</title>
        <authorList>
            <person name="Willing E.M."/>
            <person name="Rawat V."/>
            <person name="Mandakova T."/>
            <person name="Maumus F."/>
            <person name="James G.V."/>
            <person name="Nordstroem K.J."/>
            <person name="Becker C."/>
            <person name="Warthmann N."/>
            <person name="Chica C."/>
            <person name="Szarzynska B."/>
            <person name="Zytnicki M."/>
            <person name="Albani M.C."/>
            <person name="Kiefer C."/>
            <person name="Bergonzi S."/>
            <person name="Castaings L."/>
            <person name="Mateos J.L."/>
            <person name="Berns M.C."/>
            <person name="Bujdoso N."/>
            <person name="Piofczyk T."/>
            <person name="de Lorenzo L."/>
            <person name="Barrero-Sicilia C."/>
            <person name="Mateos I."/>
            <person name="Piednoel M."/>
            <person name="Hagmann J."/>
            <person name="Chen-Min-Tao R."/>
            <person name="Iglesias-Fernandez R."/>
            <person name="Schuster S.C."/>
            <person name="Alonso-Blanco C."/>
            <person name="Roudier F."/>
            <person name="Carbonero P."/>
            <person name="Paz-Ares J."/>
            <person name="Davis S.J."/>
            <person name="Pecinka A."/>
            <person name="Quesneville H."/>
            <person name="Colot V."/>
            <person name="Lysak M.A."/>
            <person name="Weigel D."/>
            <person name="Coupland G."/>
            <person name="Schneeberger K."/>
        </authorList>
    </citation>
    <scope>NUCLEOTIDE SEQUENCE [LARGE SCALE GENOMIC DNA]</scope>
    <source>
        <strain evidence="3">cv. Pajares</strain>
    </source>
</reference>
<dbReference type="OrthoDB" id="10606150at2759"/>
<dbReference type="Proteomes" id="UP000029120">
    <property type="component" value="Chromosome 4"/>
</dbReference>
<organism evidence="2 3">
    <name type="scientific">Arabis alpina</name>
    <name type="common">Alpine rock-cress</name>
    <dbReference type="NCBI Taxonomy" id="50452"/>
    <lineage>
        <taxon>Eukaryota</taxon>
        <taxon>Viridiplantae</taxon>
        <taxon>Streptophyta</taxon>
        <taxon>Embryophyta</taxon>
        <taxon>Tracheophyta</taxon>
        <taxon>Spermatophyta</taxon>
        <taxon>Magnoliopsida</taxon>
        <taxon>eudicotyledons</taxon>
        <taxon>Gunneridae</taxon>
        <taxon>Pentapetalae</taxon>
        <taxon>rosids</taxon>
        <taxon>malvids</taxon>
        <taxon>Brassicales</taxon>
        <taxon>Brassicaceae</taxon>
        <taxon>Arabideae</taxon>
        <taxon>Arabis</taxon>
    </lineage>
</organism>